<evidence type="ECO:0000256" key="2">
    <source>
        <dbReference type="ARBA" id="ARBA00016797"/>
    </source>
</evidence>
<feature type="domain" description="Electron transfer flavoprotein alpha/beta-subunit N-terminal" evidence="5">
    <location>
        <begin position="43"/>
        <end position="229"/>
    </location>
</feature>
<evidence type="ECO:0000313" key="6">
    <source>
        <dbReference type="EMBL" id="GAA4823351.1"/>
    </source>
</evidence>
<keyword evidence="7" id="KW-1185">Reference proteome</keyword>
<dbReference type="InterPro" id="IPR014730">
    <property type="entry name" value="ETF_a/b_N"/>
</dbReference>
<accession>A0ABP9D5E1</accession>
<dbReference type="Gene3D" id="3.40.50.620">
    <property type="entry name" value="HUPs"/>
    <property type="match status" value="1"/>
</dbReference>
<dbReference type="PIRSF" id="PIRSF000090">
    <property type="entry name" value="Beta-ETF"/>
    <property type="match status" value="1"/>
</dbReference>
<dbReference type="InterPro" id="IPR012255">
    <property type="entry name" value="ETF_b"/>
</dbReference>
<dbReference type="PANTHER" id="PTHR21294">
    <property type="entry name" value="ELECTRON TRANSFER FLAVOPROTEIN BETA-SUBUNIT"/>
    <property type="match status" value="1"/>
</dbReference>
<dbReference type="CDD" id="cd01714">
    <property type="entry name" value="ETF_beta"/>
    <property type="match status" value="1"/>
</dbReference>
<evidence type="ECO:0000256" key="4">
    <source>
        <dbReference type="ARBA" id="ARBA00022982"/>
    </source>
</evidence>
<reference evidence="7" key="1">
    <citation type="journal article" date="2019" name="Int. J. Syst. Evol. Microbiol.">
        <title>The Global Catalogue of Microorganisms (GCM) 10K type strain sequencing project: providing services to taxonomists for standard genome sequencing and annotation.</title>
        <authorList>
            <consortium name="The Broad Institute Genomics Platform"/>
            <consortium name="The Broad Institute Genome Sequencing Center for Infectious Disease"/>
            <person name="Wu L."/>
            <person name="Ma J."/>
        </authorList>
    </citation>
    <scope>NUCLEOTIDE SEQUENCE [LARGE SCALE GENOMIC DNA]</scope>
    <source>
        <strain evidence="7">JCM 18326</strain>
    </source>
</reference>
<dbReference type="SMART" id="SM00893">
    <property type="entry name" value="ETF"/>
    <property type="match status" value="1"/>
</dbReference>
<evidence type="ECO:0000256" key="3">
    <source>
        <dbReference type="ARBA" id="ARBA00022448"/>
    </source>
</evidence>
<keyword evidence="4" id="KW-0249">Electron transport</keyword>
<organism evidence="6 7">
    <name type="scientific">Algivirga pacifica</name>
    <dbReference type="NCBI Taxonomy" id="1162670"/>
    <lineage>
        <taxon>Bacteria</taxon>
        <taxon>Pseudomonadati</taxon>
        <taxon>Bacteroidota</taxon>
        <taxon>Cytophagia</taxon>
        <taxon>Cytophagales</taxon>
        <taxon>Flammeovirgaceae</taxon>
        <taxon>Algivirga</taxon>
    </lineage>
</organism>
<dbReference type="SUPFAM" id="SSF52402">
    <property type="entry name" value="Adenine nucleotide alpha hydrolases-like"/>
    <property type="match status" value="1"/>
</dbReference>
<dbReference type="InterPro" id="IPR014729">
    <property type="entry name" value="Rossmann-like_a/b/a_fold"/>
</dbReference>
<protein>
    <recommendedName>
        <fullName evidence="2">Electron transfer flavoprotein subunit beta</fullName>
    </recommendedName>
</protein>
<dbReference type="PANTHER" id="PTHR21294:SF8">
    <property type="entry name" value="ELECTRON TRANSFER FLAVOPROTEIN SUBUNIT BETA"/>
    <property type="match status" value="1"/>
</dbReference>
<dbReference type="Proteomes" id="UP001500298">
    <property type="component" value="Unassembled WGS sequence"/>
</dbReference>
<comment type="similarity">
    <text evidence="1">Belongs to the ETF beta-subunit/FixA family.</text>
</comment>
<dbReference type="InterPro" id="IPR033948">
    <property type="entry name" value="ETF_beta_N"/>
</dbReference>
<evidence type="ECO:0000256" key="1">
    <source>
        <dbReference type="ARBA" id="ARBA00007557"/>
    </source>
</evidence>
<evidence type="ECO:0000259" key="5">
    <source>
        <dbReference type="SMART" id="SM00893"/>
    </source>
</evidence>
<name>A0ABP9D5E1_9BACT</name>
<dbReference type="Pfam" id="PF01012">
    <property type="entry name" value="ETF"/>
    <property type="match status" value="1"/>
</dbReference>
<proteinExistence type="inferred from homology"/>
<gene>
    <name evidence="6" type="ORF">GCM10023331_04770</name>
</gene>
<keyword evidence="3" id="KW-0813">Transport</keyword>
<evidence type="ECO:0000313" key="7">
    <source>
        <dbReference type="Proteomes" id="UP001500298"/>
    </source>
</evidence>
<sequence length="265" mass="29081">MAREAIKERTLIYIQQNKHTIIMKILVCISHVPDTTTKIQFKDNKLDTTGVQFIIGPYDDYALARAVEIATETSGSVTVLNVGTADTEPTIRKALAIGADDAIRVDAEPTDAMFVAKQIVEVAKKENYDMILMGRESSDFNGGLVHGMVAEMLGIPSVAPTMRLDLEGNTATLEREIEGGKEVLKLQTPFVAGCQEPIAEWKIPNMRGIMSARKKPLQVVPAVEAENVTAYESFELPASKGDCKMVEPDQMGELVRMLKEDAKVL</sequence>
<dbReference type="EMBL" id="BAABJX010000009">
    <property type="protein sequence ID" value="GAA4823351.1"/>
    <property type="molecule type" value="Genomic_DNA"/>
</dbReference>
<comment type="caution">
    <text evidence="6">The sequence shown here is derived from an EMBL/GenBank/DDBJ whole genome shotgun (WGS) entry which is preliminary data.</text>
</comment>